<gene>
    <name evidence="1" type="ORF">FC24_GL001017</name>
</gene>
<keyword evidence="2" id="KW-1185">Reference proteome</keyword>
<reference evidence="1 2" key="1">
    <citation type="journal article" date="2015" name="Genome Announc.">
        <title>Expanding the biotechnology potential of lactobacilli through comparative genomics of 213 strains and associated genera.</title>
        <authorList>
            <person name="Sun Z."/>
            <person name="Harris H.M."/>
            <person name="McCann A."/>
            <person name="Guo C."/>
            <person name="Argimon S."/>
            <person name="Zhang W."/>
            <person name="Yang X."/>
            <person name="Jeffery I.B."/>
            <person name="Cooney J.C."/>
            <person name="Kagawa T.F."/>
            <person name="Liu W."/>
            <person name="Song Y."/>
            <person name="Salvetti E."/>
            <person name="Wrobel A."/>
            <person name="Rasinkangas P."/>
            <person name="Parkhill J."/>
            <person name="Rea M.C."/>
            <person name="O'Sullivan O."/>
            <person name="Ritari J."/>
            <person name="Douillard F.P."/>
            <person name="Paul Ross R."/>
            <person name="Yang R."/>
            <person name="Briner A.E."/>
            <person name="Felis G.E."/>
            <person name="de Vos W.M."/>
            <person name="Barrangou R."/>
            <person name="Klaenhammer T.R."/>
            <person name="Caufield P.W."/>
            <person name="Cui Y."/>
            <person name="Zhang H."/>
            <person name="O'Toole P.W."/>
        </authorList>
    </citation>
    <scope>NUCLEOTIDE SEQUENCE [LARGE SCALE GENOMIC DNA]</scope>
    <source>
        <strain evidence="1 2">DSM 20253</strain>
    </source>
</reference>
<evidence type="ECO:0000313" key="1">
    <source>
        <dbReference type="EMBL" id="KRM98782.1"/>
    </source>
</evidence>
<dbReference type="PATRIC" id="fig|1423796.3.peg.1040"/>
<proteinExistence type="predicted"/>
<organism evidence="1 2">
    <name type="scientific">Loigolactobacillus rennini DSM 20253</name>
    <dbReference type="NCBI Taxonomy" id="1423796"/>
    <lineage>
        <taxon>Bacteria</taxon>
        <taxon>Bacillati</taxon>
        <taxon>Bacillota</taxon>
        <taxon>Bacilli</taxon>
        <taxon>Lactobacillales</taxon>
        <taxon>Lactobacillaceae</taxon>
        <taxon>Loigolactobacillus</taxon>
    </lineage>
</organism>
<comment type="caution">
    <text evidence="1">The sequence shown here is derived from an EMBL/GenBank/DDBJ whole genome shotgun (WGS) entry which is preliminary data.</text>
</comment>
<dbReference type="Proteomes" id="UP000051638">
    <property type="component" value="Unassembled WGS sequence"/>
</dbReference>
<dbReference type="AlphaFoldDB" id="A0A0R2D3S6"/>
<name>A0A0R2D3S6_9LACO</name>
<accession>A0A0R2D3S6</accession>
<evidence type="ECO:0000313" key="2">
    <source>
        <dbReference type="Proteomes" id="UP000051638"/>
    </source>
</evidence>
<protein>
    <submittedName>
        <fullName evidence="1">Uncharacterized protein</fullName>
    </submittedName>
</protein>
<dbReference type="STRING" id="1423796.FC24_GL001017"/>
<dbReference type="EMBL" id="AYYI01000026">
    <property type="protein sequence ID" value="KRM98782.1"/>
    <property type="molecule type" value="Genomic_DNA"/>
</dbReference>
<sequence>MLKHTRILPLPGTEDDGCPQFVILNSKDAWEVTSWISWDEARNKSAFYVDDDTLRDAPAWIRAAGGMEDE</sequence>